<sequence>MKTKLHMARAEDLSRLLGMVASFHDETGIEQDETTRTAALAPLLEGSPHGVVYIIGPRNAPVGYIAISFGWSIEMGGIDGFVDEFWIRPAVRDKGMGGEALSALVPALREAGVKALHLEADRESPVDALYRRLGFERRDRYCLMTADLRHP</sequence>
<proteinExistence type="predicted"/>
<dbReference type="GO" id="GO:0005840">
    <property type="term" value="C:ribosome"/>
    <property type="evidence" value="ECO:0007669"/>
    <property type="project" value="UniProtKB-KW"/>
</dbReference>
<dbReference type="OrthoDB" id="9805924at2"/>
<keyword evidence="3" id="KW-1185">Reference proteome</keyword>
<dbReference type="Proteomes" id="UP000198426">
    <property type="component" value="Unassembled WGS sequence"/>
</dbReference>
<dbReference type="SUPFAM" id="SSF55729">
    <property type="entry name" value="Acyl-CoA N-acyltransferases (Nat)"/>
    <property type="match status" value="1"/>
</dbReference>
<protein>
    <submittedName>
        <fullName evidence="2">Ribosomal protein S18 acetylase RimI</fullName>
    </submittedName>
</protein>
<accession>A0A239EKQ0</accession>
<evidence type="ECO:0000313" key="3">
    <source>
        <dbReference type="Proteomes" id="UP000198426"/>
    </source>
</evidence>
<keyword evidence="2" id="KW-0689">Ribosomal protein</keyword>
<name>A0A239EKQ0_9RHOB</name>
<dbReference type="GO" id="GO:0016747">
    <property type="term" value="F:acyltransferase activity, transferring groups other than amino-acyl groups"/>
    <property type="evidence" value="ECO:0007669"/>
    <property type="project" value="InterPro"/>
</dbReference>
<dbReference type="RefSeq" id="WP_089231958.1">
    <property type="nucleotide sequence ID" value="NZ_FZOY01000002.1"/>
</dbReference>
<dbReference type="Gene3D" id="3.40.630.30">
    <property type="match status" value="1"/>
</dbReference>
<dbReference type="AlphaFoldDB" id="A0A239EKQ0"/>
<dbReference type="Pfam" id="PF00583">
    <property type="entry name" value="Acetyltransf_1"/>
    <property type="match status" value="1"/>
</dbReference>
<dbReference type="EMBL" id="FZOY01000002">
    <property type="protein sequence ID" value="SNS45235.1"/>
    <property type="molecule type" value="Genomic_DNA"/>
</dbReference>
<dbReference type="PROSITE" id="PS51186">
    <property type="entry name" value="GNAT"/>
    <property type="match status" value="1"/>
</dbReference>
<dbReference type="InterPro" id="IPR016181">
    <property type="entry name" value="Acyl_CoA_acyltransferase"/>
</dbReference>
<reference evidence="2 3" key="1">
    <citation type="submission" date="2017-06" db="EMBL/GenBank/DDBJ databases">
        <authorList>
            <person name="Kim H.J."/>
            <person name="Triplett B.A."/>
        </authorList>
    </citation>
    <scope>NUCLEOTIDE SEQUENCE [LARGE SCALE GENOMIC DNA]</scope>
    <source>
        <strain evidence="2 3">DSM 29339</strain>
    </source>
</reference>
<keyword evidence="2" id="KW-0687">Ribonucleoprotein</keyword>
<feature type="domain" description="N-acetyltransferase" evidence="1">
    <location>
        <begin position="3"/>
        <end position="149"/>
    </location>
</feature>
<organism evidence="2 3">
    <name type="scientific">Tropicimonas sediminicola</name>
    <dbReference type="NCBI Taxonomy" id="1031541"/>
    <lineage>
        <taxon>Bacteria</taxon>
        <taxon>Pseudomonadati</taxon>
        <taxon>Pseudomonadota</taxon>
        <taxon>Alphaproteobacteria</taxon>
        <taxon>Rhodobacterales</taxon>
        <taxon>Roseobacteraceae</taxon>
        <taxon>Tropicimonas</taxon>
    </lineage>
</organism>
<dbReference type="InterPro" id="IPR000182">
    <property type="entry name" value="GNAT_dom"/>
</dbReference>
<evidence type="ECO:0000313" key="2">
    <source>
        <dbReference type="EMBL" id="SNS45235.1"/>
    </source>
</evidence>
<evidence type="ECO:0000259" key="1">
    <source>
        <dbReference type="PROSITE" id="PS51186"/>
    </source>
</evidence>
<gene>
    <name evidence="2" type="ORF">SAMN05421757_102207</name>
</gene>